<dbReference type="STRING" id="538381.GCA_001696535_03533"/>
<evidence type="ECO:0000313" key="7">
    <source>
        <dbReference type="Proteomes" id="UP000219331"/>
    </source>
</evidence>
<organism evidence="6 7">
    <name type="scientific">Stappia indica</name>
    <dbReference type="NCBI Taxonomy" id="538381"/>
    <lineage>
        <taxon>Bacteria</taxon>
        <taxon>Pseudomonadati</taxon>
        <taxon>Pseudomonadota</taxon>
        <taxon>Alphaproteobacteria</taxon>
        <taxon>Hyphomicrobiales</taxon>
        <taxon>Stappiaceae</taxon>
        <taxon>Stappia</taxon>
    </lineage>
</organism>
<dbReference type="InterPro" id="IPR050739">
    <property type="entry name" value="MFP"/>
</dbReference>
<feature type="coiled-coil region" evidence="1">
    <location>
        <begin position="75"/>
        <end position="168"/>
    </location>
</feature>
<dbReference type="Pfam" id="PF25917">
    <property type="entry name" value="BSH_RND"/>
    <property type="match status" value="1"/>
</dbReference>
<dbReference type="GO" id="GO:0055085">
    <property type="term" value="P:transmembrane transport"/>
    <property type="evidence" value="ECO:0007669"/>
    <property type="project" value="InterPro"/>
</dbReference>
<dbReference type="InterPro" id="IPR058624">
    <property type="entry name" value="MdtA-like_HH"/>
</dbReference>
<dbReference type="InterPro" id="IPR058625">
    <property type="entry name" value="MdtA-like_BSH"/>
</dbReference>
<keyword evidence="2" id="KW-0812">Transmembrane</keyword>
<dbReference type="OrthoDB" id="9811754at2"/>
<dbReference type="Proteomes" id="UP000219331">
    <property type="component" value="Unassembled WGS sequence"/>
</dbReference>
<evidence type="ECO:0000256" key="2">
    <source>
        <dbReference type="SAM" id="Phobius"/>
    </source>
</evidence>
<sequence length="333" mass="35277">MKHVKTLVLLAAVVAIGLGLWFWWQHEKVYPSTDDAYLRANILTISPQVAGQIASVGVSENQHVSAGDVLFQIDTAELDAEFEAAQAEYELARQNAGALVSNLSAAEARLQSAQAALTEAQIAFDRTSKLRALGDISQASLDQATAARDQAQAAVEASQSAVDAARKQAGVPGDDNAAVRAALAKLTLARINLERSRVVAPVSGWIANIDLRPGALVTENAPLFSLVEDSAWWIDANFKETDLDRVRPGQPVEIAIDMYPGLSLTGKVESIGAGSGAVFSLLPAQNATGNWVKVTQRFPVRIRLDAEPGDAALQLRVGASTTVTVDTSSVDAK</sequence>
<dbReference type="Gene3D" id="2.40.50.100">
    <property type="match status" value="1"/>
</dbReference>
<accession>A0A285SWP3</accession>
<evidence type="ECO:0000259" key="5">
    <source>
        <dbReference type="Pfam" id="PF25963"/>
    </source>
</evidence>
<dbReference type="Gene3D" id="2.40.30.170">
    <property type="match status" value="1"/>
</dbReference>
<dbReference type="Gene3D" id="1.10.287.470">
    <property type="entry name" value="Helix hairpin bin"/>
    <property type="match status" value="1"/>
</dbReference>
<name>A0A285SWP3_9HYPH</name>
<feature type="transmembrane region" description="Helical" evidence="2">
    <location>
        <begin position="7"/>
        <end position="24"/>
    </location>
</feature>
<dbReference type="PANTHER" id="PTHR30386">
    <property type="entry name" value="MEMBRANE FUSION SUBUNIT OF EMRAB-TOLC MULTIDRUG EFFLUX PUMP"/>
    <property type="match status" value="1"/>
</dbReference>
<feature type="domain" description="p-hydroxybenzoic acid efflux pump subunit AaeA-like beta-barrel" evidence="5">
    <location>
        <begin position="232"/>
        <end position="325"/>
    </location>
</feature>
<dbReference type="InterPro" id="IPR058634">
    <property type="entry name" value="AaeA-lik-b-barrel"/>
</dbReference>
<evidence type="ECO:0000259" key="4">
    <source>
        <dbReference type="Pfam" id="PF25917"/>
    </source>
</evidence>
<evidence type="ECO:0000259" key="3">
    <source>
        <dbReference type="Pfam" id="PF25876"/>
    </source>
</evidence>
<evidence type="ECO:0000256" key="1">
    <source>
        <dbReference type="SAM" id="Coils"/>
    </source>
</evidence>
<gene>
    <name evidence="6" type="ORF">SAMN05421512_10713</name>
</gene>
<keyword evidence="2" id="KW-1133">Transmembrane helix</keyword>
<protein>
    <submittedName>
        <fullName evidence="6">Membrane fusion protein, multidrug efflux system</fullName>
    </submittedName>
</protein>
<feature type="domain" description="Multidrug resistance protein MdtA-like barrel-sandwich hybrid" evidence="4">
    <location>
        <begin position="42"/>
        <end position="226"/>
    </location>
</feature>
<dbReference type="Pfam" id="PF25876">
    <property type="entry name" value="HH_MFP_RND"/>
    <property type="match status" value="1"/>
</dbReference>
<dbReference type="SUPFAM" id="SSF111369">
    <property type="entry name" value="HlyD-like secretion proteins"/>
    <property type="match status" value="3"/>
</dbReference>
<keyword evidence="2" id="KW-0472">Membrane</keyword>
<reference evidence="6 7" key="1">
    <citation type="submission" date="2017-08" db="EMBL/GenBank/DDBJ databases">
        <authorList>
            <person name="de Groot N.N."/>
        </authorList>
    </citation>
    <scope>NUCLEOTIDE SEQUENCE [LARGE SCALE GENOMIC DNA]</scope>
    <source>
        <strain evidence="6 7">USBA 352</strain>
    </source>
</reference>
<dbReference type="RefSeq" id="WP_097175243.1">
    <property type="nucleotide sequence ID" value="NZ_OBML01000007.1"/>
</dbReference>
<dbReference type="EMBL" id="OBML01000007">
    <property type="protein sequence ID" value="SOC12648.1"/>
    <property type="molecule type" value="Genomic_DNA"/>
</dbReference>
<dbReference type="Pfam" id="PF25963">
    <property type="entry name" value="Beta-barrel_AAEA"/>
    <property type="match status" value="1"/>
</dbReference>
<evidence type="ECO:0000313" key="6">
    <source>
        <dbReference type="EMBL" id="SOC12648.1"/>
    </source>
</evidence>
<dbReference type="PANTHER" id="PTHR30386:SF24">
    <property type="entry name" value="MULTIDRUG RESISTANCE EFFLUX PUMP"/>
    <property type="match status" value="1"/>
</dbReference>
<feature type="domain" description="Multidrug resistance protein MdtA-like alpha-helical hairpin" evidence="3">
    <location>
        <begin position="103"/>
        <end position="168"/>
    </location>
</feature>
<keyword evidence="7" id="KW-1185">Reference proteome</keyword>
<proteinExistence type="predicted"/>
<dbReference type="AlphaFoldDB" id="A0A285SWP3"/>
<keyword evidence="1" id="KW-0175">Coiled coil</keyword>